<gene>
    <name evidence="1" type="ORF">ACFOWX_06235</name>
</gene>
<reference evidence="2" key="1">
    <citation type="journal article" date="2019" name="Int. J. Syst. Evol. Microbiol.">
        <title>The Global Catalogue of Microorganisms (GCM) 10K type strain sequencing project: providing services to taxonomists for standard genome sequencing and annotation.</title>
        <authorList>
            <consortium name="The Broad Institute Genomics Platform"/>
            <consortium name="The Broad Institute Genome Sequencing Center for Infectious Disease"/>
            <person name="Wu L."/>
            <person name="Ma J."/>
        </authorList>
    </citation>
    <scope>NUCLEOTIDE SEQUENCE [LARGE SCALE GENOMIC DNA]</scope>
    <source>
        <strain evidence="2">CECT 8531</strain>
    </source>
</reference>
<keyword evidence="2" id="KW-1185">Reference proteome</keyword>
<comment type="caution">
    <text evidence="1">The sequence shown here is derived from an EMBL/GenBank/DDBJ whole genome shotgun (WGS) entry which is preliminary data.</text>
</comment>
<dbReference type="CDD" id="cd09627">
    <property type="entry name" value="DOMON_murB_like"/>
    <property type="match status" value="1"/>
</dbReference>
<dbReference type="Proteomes" id="UP001595887">
    <property type="component" value="Unassembled WGS sequence"/>
</dbReference>
<dbReference type="RefSeq" id="WP_381422339.1">
    <property type="nucleotide sequence ID" value="NZ_JBHSDH010000013.1"/>
</dbReference>
<name>A0ABV8RGK0_9SPHN</name>
<evidence type="ECO:0000313" key="2">
    <source>
        <dbReference type="Proteomes" id="UP001595887"/>
    </source>
</evidence>
<evidence type="ECO:0000313" key="1">
    <source>
        <dbReference type="EMBL" id="MFC4292010.1"/>
    </source>
</evidence>
<sequence>MDNMLQLLCHKETPAKSKIKVFADATLSDAGRLWLRYHVECDLRALETDYPKPSERSDGLWQTTCFEIFLQGGDSDYLEFNFAPSGQWAAYHFTEYRGGMTALEIAGPEIGLDASDSHFALEAALVLPKNWWGRDLTAAISCILEETHGTKSYWALAHHRDQPDFHDQACFTHLLKAAGAA</sequence>
<proteinExistence type="predicted"/>
<organism evidence="1 2">
    <name type="scientific">Sphingorhabdus arenilitoris</name>
    <dbReference type="NCBI Taxonomy" id="1490041"/>
    <lineage>
        <taxon>Bacteria</taxon>
        <taxon>Pseudomonadati</taxon>
        <taxon>Pseudomonadota</taxon>
        <taxon>Alphaproteobacteria</taxon>
        <taxon>Sphingomonadales</taxon>
        <taxon>Sphingomonadaceae</taxon>
        <taxon>Sphingorhabdus</taxon>
    </lineage>
</organism>
<dbReference type="Gene3D" id="2.60.40.1190">
    <property type="match status" value="1"/>
</dbReference>
<dbReference type="EMBL" id="JBHSDH010000013">
    <property type="protein sequence ID" value="MFC4292010.1"/>
    <property type="molecule type" value="Genomic_DNA"/>
</dbReference>
<protein>
    <submittedName>
        <fullName evidence="1">DOMON-like domain-containing protein</fullName>
    </submittedName>
</protein>
<accession>A0ABV8RGK0</accession>